<dbReference type="RefSeq" id="WP_019922523.1">
    <property type="nucleotide sequence ID" value="NZ_CP140152.1"/>
</dbReference>
<accession>A0ABZ0Y3C5</accession>
<name>A0ABZ0Y3C5_9BURK</name>
<feature type="compositionally biased region" description="Pro residues" evidence="1">
    <location>
        <begin position="258"/>
        <end position="277"/>
    </location>
</feature>
<evidence type="ECO:0000256" key="1">
    <source>
        <dbReference type="SAM" id="MobiDB-lite"/>
    </source>
</evidence>
<dbReference type="Proteomes" id="UP001326110">
    <property type="component" value="Chromosome"/>
</dbReference>
<sequence>MGWFSLRGKPSANTAAIADLGAGLVALRLDAGDVAPPGTVLVVFGSSGQARRLAPGKVASSPGDTVFCFHPGPYTVDLAPFAAAPEWGLRVRLLVDAPNPHAEQQRFDLFLYAEHHEQGGRLSLADLGAALQTALQGELAHGALDLPPCTTLEEWHAFRAGFNQLLYTRYGLTVDDCVPVDLGGQVDFADVLRARALAASVAADDAMQAALAQSGSQPISRPTKQPTVKSTTPAALSATADAASQTATQPAFHSIPPATEPEPRLQPEPPTQPPPKQPETHARQDAASLRRLFVELPVLSRHLRLLVLPQGPAIFQAHQSLLLRLDMATLNVDTMPSLAWAAPDQPLGAADQDRRTAATAIAVAALDEAWSLLARLHLASSEEWTALLDEADRICANLETGLALRRAPYVPRQEPAL</sequence>
<evidence type="ECO:0000313" key="2">
    <source>
        <dbReference type="EMBL" id="WQH06538.1"/>
    </source>
</evidence>
<protein>
    <submittedName>
        <fullName evidence="2">Uncharacterized protein</fullName>
    </submittedName>
</protein>
<evidence type="ECO:0000313" key="3">
    <source>
        <dbReference type="Proteomes" id="UP001326110"/>
    </source>
</evidence>
<gene>
    <name evidence="2" type="ORF">SR858_09500</name>
</gene>
<dbReference type="EMBL" id="CP140152">
    <property type="protein sequence ID" value="WQH06538.1"/>
    <property type="molecule type" value="Genomic_DNA"/>
</dbReference>
<feature type="compositionally biased region" description="Low complexity" evidence="1">
    <location>
        <begin position="231"/>
        <end position="251"/>
    </location>
</feature>
<organism evidence="2 3">
    <name type="scientific">Duganella zoogloeoides</name>
    <dbReference type="NCBI Taxonomy" id="75659"/>
    <lineage>
        <taxon>Bacteria</taxon>
        <taxon>Pseudomonadati</taxon>
        <taxon>Pseudomonadota</taxon>
        <taxon>Betaproteobacteria</taxon>
        <taxon>Burkholderiales</taxon>
        <taxon>Oxalobacteraceae</taxon>
        <taxon>Telluria group</taxon>
        <taxon>Duganella</taxon>
    </lineage>
</organism>
<feature type="compositionally biased region" description="Polar residues" evidence="1">
    <location>
        <begin position="215"/>
        <end position="230"/>
    </location>
</feature>
<feature type="region of interest" description="Disordered" evidence="1">
    <location>
        <begin position="213"/>
        <end position="283"/>
    </location>
</feature>
<keyword evidence="3" id="KW-1185">Reference proteome</keyword>
<dbReference type="GeneID" id="43164204"/>
<reference evidence="2 3" key="1">
    <citation type="submission" date="2023-11" db="EMBL/GenBank/DDBJ databases">
        <title>MicrobeMod: A computational toolkit for identifying prokaryotic methylation and restriction-modification with nanopore sequencing.</title>
        <authorList>
            <person name="Crits-Christoph A."/>
            <person name="Kang S.C."/>
            <person name="Lee H."/>
            <person name="Ostrov N."/>
        </authorList>
    </citation>
    <scope>NUCLEOTIDE SEQUENCE [LARGE SCALE GENOMIC DNA]</scope>
    <source>
        <strain evidence="2 3">ATCC 25935</strain>
    </source>
</reference>
<proteinExistence type="predicted"/>